<dbReference type="SUPFAM" id="SSF141452">
    <property type="entry name" value="Hcp1-like"/>
    <property type="match status" value="1"/>
</dbReference>
<dbReference type="PANTHER" id="PTHR36152">
    <property type="entry name" value="CYTOPLASMIC PROTEIN-RELATED"/>
    <property type="match status" value="1"/>
</dbReference>
<dbReference type="InterPro" id="IPR053165">
    <property type="entry name" value="HSI-I_assembly_Hcp1"/>
</dbReference>
<reference evidence="2" key="1">
    <citation type="submission" date="2021-01" db="EMBL/GenBank/DDBJ databases">
        <authorList>
            <person name="Corre E."/>
            <person name="Pelletier E."/>
            <person name="Niang G."/>
            <person name="Scheremetjew M."/>
            <person name="Finn R."/>
            <person name="Kale V."/>
            <person name="Holt S."/>
            <person name="Cochrane G."/>
            <person name="Meng A."/>
            <person name="Brown T."/>
            <person name="Cohen L."/>
        </authorList>
    </citation>
    <scope>NUCLEOTIDE SEQUENCE</scope>
    <source>
        <strain evidence="2">CCMP127</strain>
    </source>
</reference>
<gene>
    <name evidence="2" type="ORF">ACOF00016_LOCUS1694</name>
</gene>
<accession>A0A7S3L1D1</accession>
<dbReference type="Gene3D" id="2.30.110.20">
    <property type="entry name" value="Hcp1-like"/>
    <property type="match status" value="1"/>
</dbReference>
<evidence type="ECO:0000256" key="1">
    <source>
        <dbReference type="SAM" id="SignalP"/>
    </source>
</evidence>
<evidence type="ECO:0008006" key="3">
    <source>
        <dbReference type="Google" id="ProtNLM"/>
    </source>
</evidence>
<dbReference type="AlphaFoldDB" id="A0A7S3L1D1"/>
<protein>
    <recommendedName>
        <fullName evidence="3">Type VI secretion system tube protein Hcp</fullName>
    </recommendedName>
</protein>
<dbReference type="InterPro" id="IPR008514">
    <property type="entry name" value="T6SS_Hcp"/>
</dbReference>
<name>A0A7S3L1D1_9STRA</name>
<feature type="chain" id="PRO_5030615368" description="Type VI secretion system tube protein Hcp" evidence="1">
    <location>
        <begin position="22"/>
        <end position="178"/>
    </location>
</feature>
<sequence>MKINIVSVVLLYLLSTTTVEAAVYMKIGDIKGESTDTDHKDWIDVLSVDWGILHQRTTGNARRRGSVIVEDINCTKKLDKSTPKLIEAVASGQVFTKAMVEFDRVVSDSTGGSRREVYYRYELTNVLVSSYSVSHSDGQPGTEVVSLSFEVIDGTYVENVRATGGNVETTWKVEKGTK</sequence>
<organism evidence="2">
    <name type="scientific">Amphora coffeiformis</name>
    <dbReference type="NCBI Taxonomy" id="265554"/>
    <lineage>
        <taxon>Eukaryota</taxon>
        <taxon>Sar</taxon>
        <taxon>Stramenopiles</taxon>
        <taxon>Ochrophyta</taxon>
        <taxon>Bacillariophyta</taxon>
        <taxon>Bacillariophyceae</taxon>
        <taxon>Bacillariophycidae</taxon>
        <taxon>Thalassiophysales</taxon>
        <taxon>Catenulaceae</taxon>
        <taxon>Amphora</taxon>
    </lineage>
</organism>
<dbReference type="Pfam" id="PF05638">
    <property type="entry name" value="T6SS_HCP"/>
    <property type="match status" value="1"/>
</dbReference>
<dbReference type="NCBIfam" id="TIGR03344">
    <property type="entry name" value="VI_effect_Hcp1"/>
    <property type="match status" value="1"/>
</dbReference>
<proteinExistence type="predicted"/>
<keyword evidence="1" id="KW-0732">Signal</keyword>
<dbReference type="PANTHER" id="PTHR36152:SF5">
    <property type="entry name" value="PROTEIN HCP1"/>
    <property type="match status" value="1"/>
</dbReference>
<dbReference type="InterPro" id="IPR036624">
    <property type="entry name" value="Hcp1-lik_sf"/>
</dbReference>
<dbReference type="EMBL" id="HBIM01001937">
    <property type="protein sequence ID" value="CAE0403495.1"/>
    <property type="molecule type" value="Transcribed_RNA"/>
</dbReference>
<feature type="signal peptide" evidence="1">
    <location>
        <begin position="1"/>
        <end position="21"/>
    </location>
</feature>
<evidence type="ECO:0000313" key="2">
    <source>
        <dbReference type="EMBL" id="CAE0403495.1"/>
    </source>
</evidence>